<evidence type="ECO:0000256" key="1">
    <source>
        <dbReference type="ARBA" id="ARBA00005589"/>
    </source>
</evidence>
<accession>A0A6J6WYQ4</accession>
<dbReference type="GO" id="GO:0022627">
    <property type="term" value="C:cytosolic small ribosomal subunit"/>
    <property type="evidence" value="ECO:0007669"/>
    <property type="project" value="TreeGrafter"/>
</dbReference>
<dbReference type="PRINTS" id="PR00974">
    <property type="entry name" value="RIBOSOMALS18"/>
</dbReference>
<feature type="compositionally biased region" description="Acidic residues" evidence="4">
    <location>
        <begin position="146"/>
        <end position="156"/>
    </location>
</feature>
<dbReference type="AlphaFoldDB" id="A0A6J6WYQ4"/>
<dbReference type="SUPFAM" id="SSF46911">
    <property type="entry name" value="Ribosomal protein S18"/>
    <property type="match status" value="1"/>
</dbReference>
<dbReference type="GO" id="GO:0003735">
    <property type="term" value="F:structural constituent of ribosome"/>
    <property type="evidence" value="ECO:0007669"/>
    <property type="project" value="InterPro"/>
</dbReference>
<dbReference type="Gene3D" id="4.10.640.10">
    <property type="entry name" value="Ribosomal protein S18"/>
    <property type="match status" value="1"/>
</dbReference>
<feature type="region of interest" description="Disordered" evidence="4">
    <location>
        <begin position="1"/>
        <end position="29"/>
    </location>
</feature>
<evidence type="ECO:0000313" key="5">
    <source>
        <dbReference type="EMBL" id="CAB4788244.1"/>
    </source>
</evidence>
<name>A0A6J6WYQ4_9ZZZZ</name>
<reference evidence="5" key="1">
    <citation type="submission" date="2020-05" db="EMBL/GenBank/DDBJ databases">
        <authorList>
            <person name="Chiriac C."/>
            <person name="Salcher M."/>
            <person name="Ghai R."/>
            <person name="Kavagutti S V."/>
        </authorList>
    </citation>
    <scope>NUCLEOTIDE SEQUENCE</scope>
</reference>
<feature type="compositionally biased region" description="Polar residues" evidence="4">
    <location>
        <begin position="133"/>
        <end position="142"/>
    </location>
</feature>
<dbReference type="NCBIfam" id="TIGR00165">
    <property type="entry name" value="S18"/>
    <property type="match status" value="1"/>
</dbReference>
<evidence type="ECO:0000256" key="3">
    <source>
        <dbReference type="ARBA" id="ARBA00023274"/>
    </source>
</evidence>
<keyword evidence="2" id="KW-0689">Ribosomal protein</keyword>
<dbReference type="InterPro" id="IPR001648">
    <property type="entry name" value="Ribosomal_bS18"/>
</dbReference>
<protein>
    <submittedName>
        <fullName evidence="5">Unannotated protein</fullName>
    </submittedName>
</protein>
<gene>
    <name evidence="5" type="ORF">UFOPK2958_00966</name>
</gene>
<dbReference type="PANTHER" id="PTHR13479:SF40">
    <property type="entry name" value="SMALL RIBOSOMAL SUBUNIT PROTEIN BS18M"/>
    <property type="match status" value="1"/>
</dbReference>
<sequence>MPRKNTPPIPKSRQPKPDPRRNQKKKPCSFCAHGTTFIDYKDIKSLGKYLSDRGKIRGRRVSGNCQQHQRDITEAIKTARELALLPYTQRTVTERRSRGGGRDRDDRGDRGDRGPRDRDDRGPRAPRGESDETATSIESTEVVSDATEELTEVGAE</sequence>
<dbReference type="Pfam" id="PF01084">
    <property type="entry name" value="Ribosomal_S18"/>
    <property type="match status" value="1"/>
</dbReference>
<dbReference type="InterPro" id="IPR018275">
    <property type="entry name" value="Ribosomal_bS18_CS"/>
</dbReference>
<dbReference type="HAMAP" id="MF_00270">
    <property type="entry name" value="Ribosomal_bS18"/>
    <property type="match status" value="1"/>
</dbReference>
<feature type="compositionally biased region" description="Basic and acidic residues" evidence="4">
    <location>
        <begin position="92"/>
        <end position="130"/>
    </location>
</feature>
<dbReference type="PROSITE" id="PS00057">
    <property type="entry name" value="RIBOSOMAL_S18"/>
    <property type="match status" value="1"/>
</dbReference>
<keyword evidence="3" id="KW-0687">Ribonucleoprotein</keyword>
<dbReference type="InterPro" id="IPR036870">
    <property type="entry name" value="Ribosomal_bS18_sf"/>
</dbReference>
<feature type="compositionally biased region" description="Pro residues" evidence="4">
    <location>
        <begin position="1"/>
        <end position="10"/>
    </location>
</feature>
<dbReference type="GO" id="GO:0070181">
    <property type="term" value="F:small ribosomal subunit rRNA binding"/>
    <property type="evidence" value="ECO:0007669"/>
    <property type="project" value="TreeGrafter"/>
</dbReference>
<evidence type="ECO:0000256" key="2">
    <source>
        <dbReference type="ARBA" id="ARBA00022980"/>
    </source>
</evidence>
<evidence type="ECO:0000256" key="4">
    <source>
        <dbReference type="SAM" id="MobiDB-lite"/>
    </source>
</evidence>
<proteinExistence type="inferred from homology"/>
<comment type="similarity">
    <text evidence="1">Belongs to the bacterial ribosomal protein bS18 family.</text>
</comment>
<dbReference type="PANTHER" id="PTHR13479">
    <property type="entry name" value="30S RIBOSOMAL PROTEIN S18"/>
    <property type="match status" value="1"/>
</dbReference>
<feature type="region of interest" description="Disordered" evidence="4">
    <location>
        <begin position="87"/>
        <end position="156"/>
    </location>
</feature>
<dbReference type="EMBL" id="CAFAAB010000110">
    <property type="protein sequence ID" value="CAB4788244.1"/>
    <property type="molecule type" value="Genomic_DNA"/>
</dbReference>
<dbReference type="GO" id="GO:0006412">
    <property type="term" value="P:translation"/>
    <property type="evidence" value="ECO:0007669"/>
    <property type="project" value="InterPro"/>
</dbReference>
<organism evidence="5">
    <name type="scientific">freshwater metagenome</name>
    <dbReference type="NCBI Taxonomy" id="449393"/>
    <lineage>
        <taxon>unclassified sequences</taxon>
        <taxon>metagenomes</taxon>
        <taxon>ecological metagenomes</taxon>
    </lineage>
</organism>